<feature type="region of interest" description="Disordered" evidence="2">
    <location>
        <begin position="1"/>
        <end position="47"/>
    </location>
</feature>
<evidence type="ECO:0000256" key="2">
    <source>
        <dbReference type="SAM" id="MobiDB-lite"/>
    </source>
</evidence>
<dbReference type="EMBL" id="QQZK01000022">
    <property type="protein sequence ID" value="KAF5103446.1"/>
    <property type="molecule type" value="Genomic_DNA"/>
</dbReference>
<evidence type="ECO:0000259" key="3">
    <source>
        <dbReference type="Pfam" id="PF25026"/>
    </source>
</evidence>
<dbReference type="Proteomes" id="UP000750522">
    <property type="component" value="Unassembled WGS sequence"/>
</dbReference>
<evidence type="ECO:0000313" key="4">
    <source>
        <dbReference type="EMBL" id="KAF5103446.1"/>
    </source>
</evidence>
<protein>
    <recommendedName>
        <fullName evidence="3">Asd-4/GZF3-like helical region domain-containing protein</fullName>
    </recommendedName>
</protein>
<dbReference type="InterPro" id="IPR056998">
    <property type="entry name" value="Asd-4/GZF3_helical"/>
</dbReference>
<dbReference type="AlphaFoldDB" id="A0A9P5KTQ2"/>
<feature type="compositionally biased region" description="Basic and acidic residues" evidence="2">
    <location>
        <begin position="134"/>
        <end position="149"/>
    </location>
</feature>
<reference evidence="4" key="1">
    <citation type="journal article" date="2020" name="Front. Microbiol.">
        <title>Phenotypic and Genetic Characterization of the Cheese Ripening Yeast Geotrichum candidum.</title>
        <authorList>
            <person name="Perkins V."/>
            <person name="Vignola S."/>
            <person name="Lessard M.H."/>
            <person name="Plante P.L."/>
            <person name="Corbeil J."/>
            <person name="Dugat-Bony E."/>
            <person name="Frenette M."/>
            <person name="Labrie S."/>
        </authorList>
    </citation>
    <scope>NUCLEOTIDE SEQUENCE</scope>
    <source>
        <strain evidence="4">LMA-70</strain>
    </source>
</reference>
<proteinExistence type="predicted"/>
<sequence length="186" mass="20855">MATDANSRPNDKLPSISQAITISNGSTTTSDSAGTSTTSGLGLSKTEEELQTRVSELELVNDLLKSRIGQLEESEAAARESESIVRKSEMMLRVQMSKLERRLERYGKRSGRSFDHFDDDDDEEEDDGANKNNYEQKGRSDLRLDEAHHRTYVAPPPSERKPEPSSVMMILQPDKTEPLKKKLKTV</sequence>
<accession>A0A9P5KTQ2</accession>
<feature type="compositionally biased region" description="Low complexity" evidence="2">
    <location>
        <begin position="23"/>
        <end position="44"/>
    </location>
</feature>
<reference evidence="4" key="2">
    <citation type="submission" date="2020-01" db="EMBL/GenBank/DDBJ databases">
        <authorList>
            <person name="Perkins V."/>
            <person name="Lessard M.-H."/>
            <person name="Dugat-Bony E."/>
            <person name="Frenette M."/>
            <person name="Labrie S."/>
        </authorList>
    </citation>
    <scope>NUCLEOTIDE SEQUENCE</scope>
    <source>
        <strain evidence="4">LMA-70</strain>
    </source>
</reference>
<feature type="compositionally biased region" description="Basic and acidic residues" evidence="2">
    <location>
        <begin position="104"/>
        <end position="116"/>
    </location>
</feature>
<feature type="coiled-coil region" evidence="1">
    <location>
        <begin position="47"/>
        <end position="74"/>
    </location>
</feature>
<evidence type="ECO:0000313" key="5">
    <source>
        <dbReference type="Proteomes" id="UP000750522"/>
    </source>
</evidence>
<keyword evidence="1" id="KW-0175">Coiled coil</keyword>
<feature type="compositionally biased region" description="Acidic residues" evidence="2">
    <location>
        <begin position="117"/>
        <end position="127"/>
    </location>
</feature>
<gene>
    <name evidence="4" type="ORF">DV451_001480</name>
</gene>
<comment type="caution">
    <text evidence="4">The sequence shown here is derived from an EMBL/GenBank/DDBJ whole genome shotgun (WGS) entry which is preliminary data.</text>
</comment>
<feature type="region of interest" description="Disordered" evidence="2">
    <location>
        <begin position="104"/>
        <end position="186"/>
    </location>
</feature>
<name>A0A9P5KTQ2_GEOCN</name>
<organism evidence="4 5">
    <name type="scientific">Geotrichum candidum</name>
    <name type="common">Oospora lactis</name>
    <name type="synonym">Dipodascus geotrichum</name>
    <dbReference type="NCBI Taxonomy" id="1173061"/>
    <lineage>
        <taxon>Eukaryota</taxon>
        <taxon>Fungi</taxon>
        <taxon>Dikarya</taxon>
        <taxon>Ascomycota</taxon>
        <taxon>Saccharomycotina</taxon>
        <taxon>Dipodascomycetes</taxon>
        <taxon>Dipodascales</taxon>
        <taxon>Dipodascaceae</taxon>
        <taxon>Geotrichum</taxon>
    </lineage>
</organism>
<feature type="domain" description="Asd-4/GZF3-like helical region" evidence="3">
    <location>
        <begin position="43"/>
        <end position="109"/>
    </location>
</feature>
<evidence type="ECO:0000256" key="1">
    <source>
        <dbReference type="SAM" id="Coils"/>
    </source>
</evidence>
<dbReference type="Pfam" id="PF25026">
    <property type="entry name" value="Asd-4"/>
    <property type="match status" value="1"/>
</dbReference>